<dbReference type="STRING" id="464.Lgor_2523"/>
<dbReference type="EMBL" id="FTNL01000024">
    <property type="protein sequence ID" value="SIR77430.1"/>
    <property type="molecule type" value="Genomic_DNA"/>
</dbReference>
<dbReference type="EMBL" id="UGGV01000001">
    <property type="protein sequence ID" value="STO25476.1"/>
    <property type="molecule type" value="Genomic_DNA"/>
</dbReference>
<dbReference type="Proteomes" id="UP000254374">
    <property type="component" value="Unassembled WGS sequence"/>
</dbReference>
<dbReference type="GO" id="GO:0016810">
    <property type="term" value="F:hydrolase activity, acting on carbon-nitrogen (but not peptide) bonds"/>
    <property type="evidence" value="ECO:0007669"/>
    <property type="project" value="InterPro"/>
</dbReference>
<reference evidence="1 3" key="1">
    <citation type="submission" date="2017-01" db="EMBL/GenBank/DDBJ databases">
        <authorList>
            <person name="Varghese N."/>
            <person name="Submissions S."/>
        </authorList>
    </citation>
    <scope>NUCLEOTIDE SEQUENCE [LARGE SCALE GENOMIC DNA]</scope>
    <source>
        <strain evidence="1 3">ATCC 33342</strain>
    </source>
</reference>
<evidence type="ECO:0000313" key="4">
    <source>
        <dbReference type="Proteomes" id="UP000254374"/>
    </source>
</evidence>
<evidence type="ECO:0000313" key="3">
    <source>
        <dbReference type="Proteomes" id="UP000186808"/>
    </source>
</evidence>
<dbReference type="AlphaFoldDB" id="A0A377GL01"/>
<evidence type="ECO:0000313" key="2">
    <source>
        <dbReference type="EMBL" id="STO25476.1"/>
    </source>
</evidence>
<protein>
    <submittedName>
        <fullName evidence="2">Guanine deaminase</fullName>
    </submittedName>
</protein>
<accession>A0A377GL01</accession>
<organism evidence="2 4">
    <name type="scientific">Fluoribacter gormanii</name>
    <dbReference type="NCBI Taxonomy" id="464"/>
    <lineage>
        <taxon>Bacteria</taxon>
        <taxon>Pseudomonadati</taxon>
        <taxon>Pseudomonadota</taxon>
        <taxon>Gammaproteobacteria</taxon>
        <taxon>Legionellales</taxon>
        <taxon>Legionellaceae</taxon>
        <taxon>Fluoribacter</taxon>
    </lineage>
</organism>
<keyword evidence="3" id="KW-1185">Reference proteome</keyword>
<evidence type="ECO:0000313" key="1">
    <source>
        <dbReference type="EMBL" id="SIR77430.1"/>
    </source>
</evidence>
<dbReference type="Proteomes" id="UP000186808">
    <property type="component" value="Unassembled WGS sequence"/>
</dbReference>
<name>A0A377GL01_9GAMM</name>
<dbReference type="Gene3D" id="2.30.40.10">
    <property type="entry name" value="Urease, subunit C, domain 1"/>
    <property type="match status" value="1"/>
</dbReference>
<sequence>MTLVYYWSRLERFGLLLSRCALCIFKPDKEADSILIDPDSTTYLKYRREKVHDICELLFILMALGSEGNIKATIHYG</sequence>
<dbReference type="InterPro" id="IPR011059">
    <property type="entry name" value="Metal-dep_hydrolase_composite"/>
</dbReference>
<reference evidence="2 4" key="2">
    <citation type="submission" date="2018-06" db="EMBL/GenBank/DDBJ databases">
        <authorList>
            <consortium name="Pathogen Informatics"/>
            <person name="Doyle S."/>
        </authorList>
    </citation>
    <scope>NUCLEOTIDE SEQUENCE [LARGE SCALE GENOMIC DNA]</scope>
    <source>
        <strain evidence="2 4">NCTC11401</strain>
    </source>
</reference>
<proteinExistence type="predicted"/>
<gene>
    <name evidence="2" type="ORF">NCTC11401_02312</name>
    <name evidence="1" type="ORF">SAMN05421777_1241</name>
</gene>